<feature type="region of interest" description="Disordered" evidence="1">
    <location>
        <begin position="48"/>
        <end position="109"/>
    </location>
</feature>
<feature type="compositionally biased region" description="Basic and acidic residues" evidence="1">
    <location>
        <begin position="63"/>
        <end position="75"/>
    </location>
</feature>
<dbReference type="EMBL" id="BAAANL010000003">
    <property type="protein sequence ID" value="GAA1860606.1"/>
    <property type="molecule type" value="Genomic_DNA"/>
</dbReference>
<feature type="compositionally biased region" description="Low complexity" evidence="1">
    <location>
        <begin position="91"/>
        <end position="103"/>
    </location>
</feature>
<evidence type="ECO:0000256" key="1">
    <source>
        <dbReference type="SAM" id="MobiDB-lite"/>
    </source>
</evidence>
<name>A0ABN2NCR5_9MICO</name>
<dbReference type="Proteomes" id="UP001501094">
    <property type="component" value="Unassembled WGS sequence"/>
</dbReference>
<accession>A0ABN2NCR5</accession>
<protein>
    <submittedName>
        <fullName evidence="2">Uncharacterized protein</fullName>
    </submittedName>
</protein>
<comment type="caution">
    <text evidence="2">The sequence shown here is derived from an EMBL/GenBank/DDBJ whole genome shotgun (WGS) entry which is preliminary data.</text>
</comment>
<feature type="region of interest" description="Disordered" evidence="1">
    <location>
        <begin position="1"/>
        <end position="21"/>
    </location>
</feature>
<evidence type="ECO:0000313" key="2">
    <source>
        <dbReference type="EMBL" id="GAA1860606.1"/>
    </source>
</evidence>
<gene>
    <name evidence="2" type="ORF">GCM10009751_17750</name>
</gene>
<feature type="compositionally biased region" description="Basic and acidic residues" evidence="1">
    <location>
        <begin position="10"/>
        <end position="21"/>
    </location>
</feature>
<evidence type="ECO:0000313" key="3">
    <source>
        <dbReference type="Proteomes" id="UP001501094"/>
    </source>
</evidence>
<sequence>MGSTLMDPYDPPRDPTARMTETERRQLANELARAGFDPDYLAHRYGLTRRHDNDWPDTTPGHARPDTRPGHDRDGQFALSAPATTTTGHANGRSSGQNRSRSNLQEGAR</sequence>
<reference evidence="2 3" key="1">
    <citation type="journal article" date="2019" name="Int. J. Syst. Evol. Microbiol.">
        <title>The Global Catalogue of Microorganisms (GCM) 10K type strain sequencing project: providing services to taxonomists for standard genome sequencing and annotation.</title>
        <authorList>
            <consortium name="The Broad Institute Genomics Platform"/>
            <consortium name="The Broad Institute Genome Sequencing Center for Infectious Disease"/>
            <person name="Wu L."/>
            <person name="Ma J."/>
        </authorList>
    </citation>
    <scope>NUCLEOTIDE SEQUENCE [LARGE SCALE GENOMIC DNA]</scope>
    <source>
        <strain evidence="2 3">JCM 14326</strain>
    </source>
</reference>
<organism evidence="2 3">
    <name type="scientific">Myceligenerans crystallogenes</name>
    <dbReference type="NCBI Taxonomy" id="316335"/>
    <lineage>
        <taxon>Bacteria</taxon>
        <taxon>Bacillati</taxon>
        <taxon>Actinomycetota</taxon>
        <taxon>Actinomycetes</taxon>
        <taxon>Micrococcales</taxon>
        <taxon>Promicromonosporaceae</taxon>
        <taxon>Myceligenerans</taxon>
    </lineage>
</organism>
<proteinExistence type="predicted"/>
<keyword evidence="3" id="KW-1185">Reference proteome</keyword>